<dbReference type="InterPro" id="IPR048653">
    <property type="entry name" value="RhaB_D2"/>
</dbReference>
<gene>
    <name evidence="6" type="ORF">SAMN05216378_5290</name>
</gene>
<dbReference type="OrthoDB" id="9815108at2"/>
<name>A0A1I2GL88_9BACL</name>
<dbReference type="GO" id="GO:0005975">
    <property type="term" value="P:carbohydrate metabolic process"/>
    <property type="evidence" value="ECO:0007669"/>
    <property type="project" value="InterPro"/>
</dbReference>
<evidence type="ECO:0000259" key="4">
    <source>
        <dbReference type="Pfam" id="PF17390"/>
    </source>
</evidence>
<dbReference type="STRING" id="1045775.SAMN05216378_5290"/>
<reference evidence="7" key="1">
    <citation type="submission" date="2016-10" db="EMBL/GenBank/DDBJ databases">
        <authorList>
            <person name="Varghese N."/>
            <person name="Submissions S."/>
        </authorList>
    </citation>
    <scope>NUCLEOTIDE SEQUENCE [LARGE SCALE GENOMIC DNA]</scope>
    <source>
        <strain evidence="7">CGMCC 1.10784</strain>
    </source>
</reference>
<dbReference type="Pfam" id="PF21557">
    <property type="entry name" value="RhaB_D2"/>
    <property type="match status" value="1"/>
</dbReference>
<evidence type="ECO:0000313" key="7">
    <source>
        <dbReference type="Proteomes" id="UP000198855"/>
    </source>
</evidence>
<feature type="domain" description="Alpha-L-rhamnosidase" evidence="5">
    <location>
        <begin position="230"/>
        <end position="409"/>
    </location>
</feature>
<dbReference type="InterPro" id="IPR035398">
    <property type="entry name" value="Bac_rhamnosid_C"/>
</dbReference>
<dbReference type="SUPFAM" id="SSF48208">
    <property type="entry name" value="Six-hairpin glycosidases"/>
    <property type="match status" value="1"/>
</dbReference>
<evidence type="ECO:0000259" key="3">
    <source>
        <dbReference type="Pfam" id="PF17389"/>
    </source>
</evidence>
<feature type="domain" description="Alpha-L-rhamnosidase six-hairpin glycosidase" evidence="3">
    <location>
        <begin position="557"/>
        <end position="898"/>
    </location>
</feature>
<evidence type="ECO:0000259" key="2">
    <source>
        <dbReference type="Pfam" id="PF08531"/>
    </source>
</evidence>
<dbReference type="Proteomes" id="UP000198855">
    <property type="component" value="Unassembled WGS sequence"/>
</dbReference>
<sequence>MAIPAKNTPWQGSWIWGGSEESPRNEWRWFRTSFSCPLDLEALAKAVLWITADSRYELYVNGTRVGRGPVRYFSTDIFYDGYEVGHLLRRGEVNTIAVQVMHYGVSTFTYLRGRGGLLAQLDILSEDGEITLAKTGADWLTSLHEGQDPAMARMSCQLAYSERIDGRKLAEDWTSSDYSDKHWQQAEVIGQAGMEPWVRLHPRDIPYLTEEPVLPARVISLNRVVPYRLTAFIDAYALMKAPGEENANHIRFCGAFMTTLRLKEASDVKVMFHVGGLGMVRLGEQVYSAEDMEGEAPLATLRAHLPAGEHVLLYTVFGPEHGHSNRIGIDADQEIEWVSPLEAEFVHAEGTMSPFVRIGPSYTYTCIDYVVQYDKFAAWKAAKTEFEDRIASIATIEELRATAYPVEPVPHSHANGEDAFMPQFAKRESDAYAVPASLQRIAAASSDPGIVPVFNNADTEFMLDFGKEWSGYLEFELEAEAGVTIDWYGIEYRKDTYIQHTFGLDNTLRYVTRQGFQRYSSPVRRGLRYLIVTVRGATSPVRIRGVRIIQSNYPAPEIGSFQCSDDRLGRIWDIAKHTTKLCMEDTFVDCPAYEQTFWVGDSRNEALVNYYAFGGTDIVERCLRLVPGSAFQTPLYGDQVPSAWTSVIPNWTFFWIVACREYAEHTGNREFAAEILPSVLFTLDHYLKLLNADDLLDMKGWNLLDWAPIDQPDDGIVTHQNVMLKKVLEDAAAIVAFAGVPEQGTKYTERAARMKAAINQHLWSEERGAYLDCIHPGGRRSTIFSMQTQVMALLADVADEERQVLLKEYLTATPEGFVPVGSPFMSFFYYEALMANGNLQWMLDDMRTNYGFMLDNDATTCWEMYGHTTMNRANENDLTRSHCHAWSAAPGYFLGAYVLGVRSATPGWTKVIIEPQIGDLSWAKGTVPLPQDGCVEVSWKAGNGSLTELTVTAPELIELDIRVPAACAVTIRRVKTL</sequence>
<dbReference type="PANTHER" id="PTHR34987">
    <property type="entry name" value="C, PUTATIVE (AFU_ORTHOLOGUE AFUA_3G02880)-RELATED"/>
    <property type="match status" value="1"/>
</dbReference>
<keyword evidence="7" id="KW-1185">Reference proteome</keyword>
<evidence type="ECO:0000313" key="6">
    <source>
        <dbReference type="EMBL" id="SFF17496.1"/>
    </source>
</evidence>
<feature type="domain" description="Bacterial alpha-L-rhamnosidase N-terminal" evidence="2">
    <location>
        <begin position="43"/>
        <end position="189"/>
    </location>
</feature>
<accession>A0A1I2GL88</accession>
<dbReference type="InterPro" id="IPR008902">
    <property type="entry name" value="Rhamnosid_concanavalin"/>
</dbReference>
<dbReference type="Gene3D" id="2.60.120.260">
    <property type="entry name" value="Galactose-binding domain-like"/>
    <property type="match status" value="3"/>
</dbReference>
<dbReference type="SUPFAM" id="SSF49785">
    <property type="entry name" value="Galactose-binding domain-like"/>
    <property type="match status" value="1"/>
</dbReference>
<dbReference type="Pfam" id="PF17389">
    <property type="entry name" value="Bac_rhamnosid6H"/>
    <property type="match status" value="1"/>
</dbReference>
<evidence type="ECO:0000259" key="1">
    <source>
        <dbReference type="Pfam" id="PF05592"/>
    </source>
</evidence>
<dbReference type="RefSeq" id="WP_091189453.1">
    <property type="nucleotide sequence ID" value="NZ_FOMT01000006.1"/>
</dbReference>
<protein>
    <submittedName>
        <fullName evidence="6">Alpha-L-rhamnosidase N-terminal domain-containing protein</fullName>
    </submittedName>
</protein>
<dbReference type="InterPro" id="IPR012341">
    <property type="entry name" value="6hp_glycosidase-like_sf"/>
</dbReference>
<dbReference type="Pfam" id="PF17390">
    <property type="entry name" value="Bac_rhamnosid_C"/>
    <property type="match status" value="1"/>
</dbReference>
<dbReference type="InterPro" id="IPR008928">
    <property type="entry name" value="6-hairpin_glycosidase_sf"/>
</dbReference>
<dbReference type="InterPro" id="IPR013737">
    <property type="entry name" value="Bac_rhamnosid_N"/>
</dbReference>
<dbReference type="AlphaFoldDB" id="A0A1I2GL88"/>
<dbReference type="EMBL" id="FOMT01000006">
    <property type="protein sequence ID" value="SFF17496.1"/>
    <property type="molecule type" value="Genomic_DNA"/>
</dbReference>
<dbReference type="Gene3D" id="2.60.420.10">
    <property type="entry name" value="Maltose phosphorylase, domain 3"/>
    <property type="match status" value="1"/>
</dbReference>
<dbReference type="Pfam" id="PF05592">
    <property type="entry name" value="Bac_rhamnosid"/>
    <property type="match status" value="1"/>
</dbReference>
<organism evidence="6 7">
    <name type="scientific">Paenibacillus catalpae</name>
    <dbReference type="NCBI Taxonomy" id="1045775"/>
    <lineage>
        <taxon>Bacteria</taxon>
        <taxon>Bacillati</taxon>
        <taxon>Bacillota</taxon>
        <taxon>Bacilli</taxon>
        <taxon>Bacillales</taxon>
        <taxon>Paenibacillaceae</taxon>
        <taxon>Paenibacillus</taxon>
    </lineage>
</organism>
<dbReference type="Gene3D" id="1.50.10.10">
    <property type="match status" value="1"/>
</dbReference>
<dbReference type="InterPro" id="IPR008979">
    <property type="entry name" value="Galactose-bd-like_sf"/>
</dbReference>
<feature type="domain" description="Alpha-L-rhamnosidase concanavalin-like" evidence="1">
    <location>
        <begin position="457"/>
        <end position="543"/>
    </location>
</feature>
<feature type="domain" description="Alpha-L-rhamnosidase C-terminal" evidence="4">
    <location>
        <begin position="900"/>
        <end position="970"/>
    </location>
</feature>
<dbReference type="Pfam" id="PF08531">
    <property type="entry name" value="Bac_rhamnosid_N"/>
    <property type="match status" value="1"/>
</dbReference>
<proteinExistence type="predicted"/>
<evidence type="ECO:0000259" key="5">
    <source>
        <dbReference type="Pfam" id="PF21557"/>
    </source>
</evidence>
<dbReference type="InterPro" id="IPR035396">
    <property type="entry name" value="Bac_rhamnosid6H"/>
</dbReference>
<dbReference type="PANTHER" id="PTHR34987:SF4">
    <property type="entry name" value="ALPHA-L-RHAMNOSIDASE C-TERMINAL DOMAIN-CONTAINING PROTEIN"/>
    <property type="match status" value="1"/>
</dbReference>